<dbReference type="SUPFAM" id="SSF48008">
    <property type="entry name" value="GntR ligand-binding domain-like"/>
    <property type="match status" value="1"/>
</dbReference>
<keyword evidence="2 5" id="KW-0238">DNA-binding</keyword>
<dbReference type="Gene3D" id="1.20.120.530">
    <property type="entry name" value="GntR ligand-binding domain-like"/>
    <property type="match status" value="1"/>
</dbReference>
<sequence>MPNERLIEVELAARLQVSRAVVRTVLVRLGQDGLVVLTPNRGAHVRLVTEAEAAEILQVRAVLEALTARQAALNATAREIASIRRLLDRMARKLEQDDLLGYSDGNAKLHAAIIAAARHETAARLITGLRAQLVRFQYRTILVPGRPSQSFEEHTAIVEAIAARDPDAAEVAMRQHLGHVESTLARTATAIRRRPAHPDSPRTI</sequence>
<gene>
    <name evidence="5" type="ORF">H4W31_002995</name>
</gene>
<dbReference type="InterPro" id="IPR011711">
    <property type="entry name" value="GntR_C"/>
</dbReference>
<dbReference type="Gene3D" id="1.10.10.10">
    <property type="entry name" value="Winged helix-like DNA-binding domain superfamily/Winged helix DNA-binding domain"/>
    <property type="match status" value="1"/>
</dbReference>
<dbReference type="InterPro" id="IPR036390">
    <property type="entry name" value="WH_DNA-bd_sf"/>
</dbReference>
<feature type="domain" description="HTH gntR-type" evidence="4">
    <location>
        <begin position="1"/>
        <end position="48"/>
    </location>
</feature>
<evidence type="ECO:0000256" key="2">
    <source>
        <dbReference type="ARBA" id="ARBA00023125"/>
    </source>
</evidence>
<dbReference type="PANTHER" id="PTHR43537:SF5">
    <property type="entry name" value="UXU OPERON TRANSCRIPTIONAL REGULATOR"/>
    <property type="match status" value="1"/>
</dbReference>
<evidence type="ECO:0000313" key="5">
    <source>
        <dbReference type="EMBL" id="MBE1487357.1"/>
    </source>
</evidence>
<dbReference type="Pfam" id="PF07729">
    <property type="entry name" value="FCD"/>
    <property type="match status" value="1"/>
</dbReference>
<dbReference type="PROSITE" id="PS50949">
    <property type="entry name" value="HTH_GNTR"/>
    <property type="match status" value="1"/>
</dbReference>
<dbReference type="Pfam" id="PF00392">
    <property type="entry name" value="GntR"/>
    <property type="match status" value="1"/>
</dbReference>
<evidence type="ECO:0000256" key="3">
    <source>
        <dbReference type="ARBA" id="ARBA00023163"/>
    </source>
</evidence>
<dbReference type="InterPro" id="IPR008920">
    <property type="entry name" value="TF_FadR/GntR_C"/>
</dbReference>
<dbReference type="InterPro" id="IPR036388">
    <property type="entry name" value="WH-like_DNA-bd_sf"/>
</dbReference>
<dbReference type="GO" id="GO:0003700">
    <property type="term" value="F:DNA-binding transcription factor activity"/>
    <property type="evidence" value="ECO:0007669"/>
    <property type="project" value="InterPro"/>
</dbReference>
<reference evidence="5" key="1">
    <citation type="submission" date="2020-10" db="EMBL/GenBank/DDBJ databases">
        <title>Sequencing the genomes of 1000 actinobacteria strains.</title>
        <authorList>
            <person name="Klenk H.-P."/>
        </authorList>
    </citation>
    <scope>NUCLEOTIDE SEQUENCE</scope>
    <source>
        <strain evidence="5">DSM 46832</strain>
    </source>
</reference>
<dbReference type="PANTHER" id="PTHR43537">
    <property type="entry name" value="TRANSCRIPTIONAL REGULATOR, GNTR FAMILY"/>
    <property type="match status" value="1"/>
</dbReference>
<dbReference type="GO" id="GO:0003677">
    <property type="term" value="F:DNA binding"/>
    <property type="evidence" value="ECO:0007669"/>
    <property type="project" value="UniProtKB-KW"/>
</dbReference>
<evidence type="ECO:0000313" key="6">
    <source>
        <dbReference type="Proteomes" id="UP000649753"/>
    </source>
</evidence>
<dbReference type="EMBL" id="JADBEB010000001">
    <property type="protein sequence ID" value="MBE1487357.1"/>
    <property type="molecule type" value="Genomic_DNA"/>
</dbReference>
<evidence type="ECO:0000259" key="4">
    <source>
        <dbReference type="PROSITE" id="PS50949"/>
    </source>
</evidence>
<proteinExistence type="predicted"/>
<keyword evidence="3" id="KW-0804">Transcription</keyword>
<keyword evidence="6" id="KW-1185">Reference proteome</keyword>
<comment type="caution">
    <text evidence="5">The sequence shown here is derived from an EMBL/GenBank/DDBJ whole genome shotgun (WGS) entry which is preliminary data.</text>
</comment>
<protein>
    <submittedName>
        <fullName evidence="5">DNA-binding GntR family transcriptional regulator</fullName>
    </submittedName>
</protein>
<dbReference type="SUPFAM" id="SSF46785">
    <property type="entry name" value="Winged helix' DNA-binding domain"/>
    <property type="match status" value="1"/>
</dbReference>
<dbReference type="Proteomes" id="UP000649753">
    <property type="component" value="Unassembled WGS sequence"/>
</dbReference>
<dbReference type="AlphaFoldDB" id="A0A927M3G2"/>
<dbReference type="SMART" id="SM00895">
    <property type="entry name" value="FCD"/>
    <property type="match status" value="1"/>
</dbReference>
<keyword evidence="1" id="KW-0805">Transcription regulation</keyword>
<evidence type="ECO:0000256" key="1">
    <source>
        <dbReference type="ARBA" id="ARBA00023015"/>
    </source>
</evidence>
<accession>A0A927M3G2</accession>
<dbReference type="InterPro" id="IPR000524">
    <property type="entry name" value="Tscrpt_reg_HTH_GntR"/>
</dbReference>
<organism evidence="5 6">
    <name type="scientific">Plantactinospora soyae</name>
    <dbReference type="NCBI Taxonomy" id="1544732"/>
    <lineage>
        <taxon>Bacteria</taxon>
        <taxon>Bacillati</taxon>
        <taxon>Actinomycetota</taxon>
        <taxon>Actinomycetes</taxon>
        <taxon>Micromonosporales</taxon>
        <taxon>Micromonosporaceae</taxon>
        <taxon>Plantactinospora</taxon>
    </lineage>
</organism>
<name>A0A927M3G2_9ACTN</name>